<accession>A0ABP0W6K2</accession>
<dbReference type="PRINTS" id="PR00087">
    <property type="entry name" value="LIPOXYGENASE"/>
</dbReference>
<proteinExistence type="inferred from homology"/>
<dbReference type="PANTHER" id="PTHR11771">
    <property type="entry name" value="LIPOXYGENASE"/>
    <property type="match status" value="1"/>
</dbReference>
<keyword evidence="5" id="KW-0276">Fatty acid metabolism</keyword>
<dbReference type="InterPro" id="IPR036226">
    <property type="entry name" value="LipOase_C_sf"/>
</dbReference>
<comment type="function">
    <text evidence="10">Plant lipoxygenase may be involved in a number of diverse aspects of plant physiology including growth and development, pest resistance, and senescence or responses to wounding.</text>
</comment>
<dbReference type="SUPFAM" id="SSF49723">
    <property type="entry name" value="Lipase/lipooxygenase domain (PLAT/LH2 domain)"/>
    <property type="match status" value="1"/>
</dbReference>
<evidence type="ECO:0000256" key="10">
    <source>
        <dbReference type="RuleBase" id="RU003975"/>
    </source>
</evidence>
<dbReference type="Gene3D" id="2.60.60.20">
    <property type="entry name" value="PLAT/LH2 domain"/>
    <property type="match status" value="1"/>
</dbReference>
<keyword evidence="7" id="KW-0560">Oxidoreductase</keyword>
<keyword evidence="8" id="KW-0443">Lipid metabolism</keyword>
<dbReference type="PRINTS" id="PR00468">
    <property type="entry name" value="PLTLPOXGNASE"/>
</dbReference>
<gene>
    <name evidence="13" type="ORF">CSSPJE1EN1_LOCUS7891</name>
</gene>
<reference evidence="13" key="1">
    <citation type="submission" date="2024-02" db="EMBL/GenBank/DDBJ databases">
        <authorList>
            <consortium name="ELIXIR-Norway"/>
            <consortium name="Elixir Norway"/>
        </authorList>
    </citation>
    <scope>NUCLEOTIDE SEQUENCE</scope>
</reference>
<dbReference type="PROSITE" id="PS51393">
    <property type="entry name" value="LIPOXYGENASE_3"/>
    <property type="match status" value="1"/>
</dbReference>
<comment type="pathway">
    <text evidence="10">Lipid metabolism; oxylipin biosynthesis.</text>
</comment>
<evidence type="ECO:0000313" key="13">
    <source>
        <dbReference type="EMBL" id="CAK9262413.1"/>
    </source>
</evidence>
<feature type="region of interest" description="Disordered" evidence="11">
    <location>
        <begin position="268"/>
        <end position="306"/>
    </location>
</feature>
<dbReference type="InterPro" id="IPR001246">
    <property type="entry name" value="LipOase_plant"/>
</dbReference>
<evidence type="ECO:0000256" key="1">
    <source>
        <dbReference type="ARBA" id="ARBA00009419"/>
    </source>
</evidence>
<evidence type="ECO:0000256" key="9">
    <source>
        <dbReference type="ARBA" id="ARBA00023160"/>
    </source>
</evidence>
<evidence type="ECO:0000256" key="3">
    <source>
        <dbReference type="ARBA" id="ARBA00022723"/>
    </source>
</evidence>
<evidence type="ECO:0000256" key="5">
    <source>
        <dbReference type="ARBA" id="ARBA00022832"/>
    </source>
</evidence>
<keyword evidence="4 10" id="KW-0925">Oxylipin biosynthesis</keyword>
<dbReference type="Proteomes" id="UP001497444">
    <property type="component" value="Chromosome 14"/>
</dbReference>
<dbReference type="EMBL" id="OZ020109">
    <property type="protein sequence ID" value="CAK9262413.1"/>
    <property type="molecule type" value="Genomic_DNA"/>
</dbReference>
<dbReference type="Pfam" id="PF00305">
    <property type="entry name" value="Lipoxygenase"/>
    <property type="match status" value="1"/>
</dbReference>
<evidence type="ECO:0000256" key="7">
    <source>
        <dbReference type="ARBA" id="ARBA00023002"/>
    </source>
</evidence>
<sequence>MLLQQFKIRSAASTLCSESSYGFMVRKSRSLGRPESLQVRASTSGEGTGWLDSASMAFGEVATYVEKKIGEVKDEFSHDVVDYFGTAVIMKKLQMLDLIDRVADIQDDTSELVAGKHVTVQLVSTDIDPHTGKPLMSDEEIFSGWPAFEGAAVQNVVFQLRFTVPRKFGVPGAIIVHNQHPNEFLLISFDLELPDRSSAHYVTDSWVYNTENTDGRIFFRNKAYLPADTPEALKELREKELQALRGDGTGERKPSDRIYDYAVYNDLGSPDEDPKLERPNLGGNEEYPFPRRIRTGRPPAKCNPKYETRKTKKPFYIPRDECFERKKMDDFMADGLRSIVHSASSKISVQVTRKSEFNTVEEIKNLFAAKGKKVGGINNVLPHKTNLPTGNQHPLVFLNEVLTGDFQSADPLLYPLPQILQADDKAWQNNDEFARQFLAGLNPVVIELVTEFPLKSSLDPAEFGDPTSAISEDHVIGELEGLSVQQAVSEKKLFVADYHDAFLPFIARINSQKNRAQYATRALFFLRNDNTLKVLALELVLPRETPDGEKMSRVLTPPNDNSKTDYMWEIAKAHVANNDLIAHQVFSHFTRCHAVTEPVIIAANRQLSKLHPIYQLMVPHFRHTIEVNSTARLNLLPARGTIEEIYTPREYVVQMASAYYRDHWTFDSNALPNDLIKRGMAEPESSAKHGVKLAVEDYPYAADGLEIWDAMKKWNTDYIDIFYEDDNDIQKDIELQKWYTEYRTVGHGDKKDTPGWPELKSKKDLAFIVTTMQWIATAMHAPINFGQYDYAGFMPHHPAITRRLIPDEGTKEWDEFQANPEKFFLSMVSDTDTTTTAMAVFEVVAAHAPNEEYINERSPIWTENKKVQAAFKSYCDKLKDIDQLIQERNADKNLKNRCGVAQLPFQLLRPHSAPGVTAMGIPNSITV</sequence>
<keyword evidence="2 10" id="KW-0444">Lipid biosynthesis</keyword>
<dbReference type="InterPro" id="IPR027433">
    <property type="entry name" value="Lipoxygenase_dom_3"/>
</dbReference>
<dbReference type="Gene3D" id="3.10.450.60">
    <property type="match status" value="1"/>
</dbReference>
<dbReference type="Gene3D" id="4.10.372.10">
    <property type="entry name" value="Lipoxygenase-1, Domain 3"/>
    <property type="match status" value="1"/>
</dbReference>
<comment type="similarity">
    <text evidence="1 10">Belongs to the lipoxygenase family.</text>
</comment>
<dbReference type="PROSITE" id="PS00081">
    <property type="entry name" value="LIPOXYGENASE_2"/>
    <property type="match status" value="1"/>
</dbReference>
<protein>
    <recommendedName>
        <fullName evidence="10">Lipoxygenase</fullName>
        <ecNumber evidence="10">1.13.11.-</ecNumber>
    </recommendedName>
</protein>
<evidence type="ECO:0000259" key="12">
    <source>
        <dbReference type="PROSITE" id="PS51393"/>
    </source>
</evidence>
<dbReference type="InterPro" id="IPR036392">
    <property type="entry name" value="PLAT/LH2_dom_sf"/>
</dbReference>
<dbReference type="SUPFAM" id="SSF48484">
    <property type="entry name" value="Lipoxigenase"/>
    <property type="match status" value="1"/>
</dbReference>
<dbReference type="EC" id="1.13.11.-" evidence="10"/>
<dbReference type="InterPro" id="IPR020834">
    <property type="entry name" value="LipOase_CS"/>
</dbReference>
<keyword evidence="3" id="KW-0479">Metal-binding</keyword>
<evidence type="ECO:0000313" key="14">
    <source>
        <dbReference type="Proteomes" id="UP001497444"/>
    </source>
</evidence>
<feature type="domain" description="Lipoxygenase" evidence="12">
    <location>
        <begin position="223"/>
        <end position="927"/>
    </location>
</feature>
<keyword evidence="9 10" id="KW-0275">Fatty acid biosynthesis</keyword>
<keyword evidence="14" id="KW-1185">Reference proteome</keyword>
<dbReference type="InterPro" id="IPR000907">
    <property type="entry name" value="LipOase"/>
</dbReference>
<evidence type="ECO:0000256" key="8">
    <source>
        <dbReference type="ARBA" id="ARBA00023098"/>
    </source>
</evidence>
<dbReference type="Gene3D" id="1.20.245.10">
    <property type="entry name" value="Lipoxygenase-1, Domain 5"/>
    <property type="match status" value="1"/>
</dbReference>
<dbReference type="InterPro" id="IPR013819">
    <property type="entry name" value="LipOase_C"/>
</dbReference>
<dbReference type="InterPro" id="IPR001024">
    <property type="entry name" value="PLAT/LH2_dom"/>
</dbReference>
<dbReference type="SMART" id="SM00308">
    <property type="entry name" value="LH2"/>
    <property type="match status" value="1"/>
</dbReference>
<evidence type="ECO:0000256" key="11">
    <source>
        <dbReference type="SAM" id="MobiDB-lite"/>
    </source>
</evidence>
<evidence type="ECO:0000256" key="2">
    <source>
        <dbReference type="ARBA" id="ARBA00022516"/>
    </source>
</evidence>
<keyword evidence="6" id="KW-0223">Dioxygenase</keyword>
<organism evidence="13 14">
    <name type="scientific">Sphagnum jensenii</name>
    <dbReference type="NCBI Taxonomy" id="128206"/>
    <lineage>
        <taxon>Eukaryota</taxon>
        <taxon>Viridiplantae</taxon>
        <taxon>Streptophyta</taxon>
        <taxon>Embryophyta</taxon>
        <taxon>Bryophyta</taxon>
        <taxon>Sphagnophytina</taxon>
        <taxon>Sphagnopsida</taxon>
        <taxon>Sphagnales</taxon>
        <taxon>Sphagnaceae</taxon>
        <taxon>Sphagnum</taxon>
    </lineage>
</organism>
<name>A0ABP0W6K2_9BRYO</name>
<evidence type="ECO:0000256" key="4">
    <source>
        <dbReference type="ARBA" id="ARBA00022767"/>
    </source>
</evidence>
<dbReference type="Gene3D" id="4.10.375.10">
    <property type="entry name" value="Lipoxygenase-1, Domain 2"/>
    <property type="match status" value="1"/>
</dbReference>
<evidence type="ECO:0000256" key="6">
    <source>
        <dbReference type="ARBA" id="ARBA00022964"/>
    </source>
</evidence>